<feature type="region of interest" description="Disordered" evidence="1">
    <location>
        <begin position="1"/>
        <end position="42"/>
    </location>
</feature>
<accession>F8F302</accession>
<dbReference type="STRING" id="744872.Spica_1768"/>
<dbReference type="EMBL" id="CP002868">
    <property type="protein sequence ID" value="AEJ19910.1"/>
    <property type="molecule type" value="Genomic_DNA"/>
</dbReference>
<reference evidence="3" key="1">
    <citation type="journal article" date="2013" name="Stand. Genomic Sci.">
        <title>Genome sequence of the thermophilic fresh-water bacterium Spirochaeta caldaria type strain (H1(T)), reclassification of Spirochaeta caldaria, Spirochaeta stenostrepta, and Spirochaeta zuelzerae in the genus Treponema as Treponema caldaria comb. nov., Treponema stenostrepta comb. nov., and Treponema zuelzerae comb. nov., and emendation of the genus Treponema.</title>
        <authorList>
            <person name="Abt B."/>
            <person name="Goker M."/>
            <person name="Scheuner C."/>
            <person name="Han C."/>
            <person name="Lu M."/>
            <person name="Misra M."/>
            <person name="Lapidus A."/>
            <person name="Nolan M."/>
            <person name="Lucas S."/>
            <person name="Hammon N."/>
            <person name="Deshpande S."/>
            <person name="Cheng J.F."/>
            <person name="Tapia R."/>
            <person name="Goodwin L.A."/>
            <person name="Pitluck S."/>
            <person name="Liolios K."/>
            <person name="Pagani I."/>
            <person name="Ivanova N."/>
            <person name="Mavromatis K."/>
            <person name="Mikhailova N."/>
            <person name="Huntemann M."/>
            <person name="Pati A."/>
            <person name="Chen A."/>
            <person name="Palaniappan K."/>
            <person name="Land M."/>
            <person name="Hauser L."/>
            <person name="Jeffries C.D."/>
            <person name="Rohde M."/>
            <person name="Spring S."/>
            <person name="Gronow S."/>
            <person name="Detter J.C."/>
            <person name="Bristow J."/>
            <person name="Eisen J.A."/>
            <person name="Markowitz V."/>
            <person name="Hugenholtz P."/>
            <person name="Kyrpides N.C."/>
            <person name="Woyke T."/>
            <person name="Klenk H.P."/>
        </authorList>
    </citation>
    <scope>NUCLEOTIDE SEQUENCE</scope>
    <source>
        <strain evidence="3">ATCC 51460 / DSM 7334 / H1</strain>
    </source>
</reference>
<dbReference type="RefSeq" id="WP_013969210.1">
    <property type="nucleotide sequence ID" value="NC_015732.1"/>
</dbReference>
<dbReference type="HOGENOM" id="CLU_3259287_0_0_12"/>
<dbReference type="Proteomes" id="UP000000503">
    <property type="component" value="Chromosome"/>
</dbReference>
<dbReference type="AlphaFoldDB" id="F8F302"/>
<name>F8F302_GRAC1</name>
<evidence type="ECO:0000313" key="2">
    <source>
        <dbReference type="EMBL" id="AEJ19910.1"/>
    </source>
</evidence>
<gene>
    <name evidence="2" type="ordered locus">Spica_1768</name>
</gene>
<proteinExistence type="predicted"/>
<feature type="compositionally biased region" description="Pro residues" evidence="1">
    <location>
        <begin position="32"/>
        <end position="42"/>
    </location>
</feature>
<evidence type="ECO:0000313" key="3">
    <source>
        <dbReference type="Proteomes" id="UP000000503"/>
    </source>
</evidence>
<protein>
    <submittedName>
        <fullName evidence="2">Uncharacterized protein</fullName>
    </submittedName>
</protein>
<organism evidence="2 3">
    <name type="scientific">Gracilinema caldarium (strain ATCC 51460 / DSM 7334 / H1)</name>
    <name type="common">Treponema caldarium</name>
    <dbReference type="NCBI Taxonomy" id="744872"/>
    <lineage>
        <taxon>Bacteria</taxon>
        <taxon>Pseudomonadati</taxon>
        <taxon>Spirochaetota</taxon>
        <taxon>Spirochaetia</taxon>
        <taxon>Spirochaetales</taxon>
        <taxon>Breznakiellaceae</taxon>
        <taxon>Gracilinema</taxon>
    </lineage>
</organism>
<dbReference type="KEGG" id="scd:Spica_1768"/>
<keyword evidence="3" id="KW-1185">Reference proteome</keyword>
<evidence type="ECO:0000256" key="1">
    <source>
        <dbReference type="SAM" id="MobiDB-lite"/>
    </source>
</evidence>
<sequence>MPHKQDGQQKPLNEGSEKSGGKNNAPKTPKPDVTPPAQKPKK</sequence>